<evidence type="ECO:0000256" key="6">
    <source>
        <dbReference type="ARBA" id="ARBA00022723"/>
    </source>
</evidence>
<comment type="cofactor">
    <cofactor evidence="2">
        <name>Mg(2+)</name>
        <dbReference type="ChEBI" id="CHEBI:18420"/>
    </cofactor>
</comment>
<dbReference type="PANTHER" id="PTHR12271">
    <property type="entry name" value="POLY A POLYMERASE CID PAP -RELATED"/>
    <property type="match status" value="1"/>
</dbReference>
<feature type="compositionally biased region" description="Polar residues" evidence="8">
    <location>
        <begin position="26"/>
        <end position="42"/>
    </location>
</feature>
<feature type="domain" description="Poly(A) RNA polymerase mitochondrial-like central palm" evidence="10">
    <location>
        <begin position="301"/>
        <end position="384"/>
    </location>
</feature>
<feature type="region of interest" description="Disordered" evidence="8">
    <location>
        <begin position="906"/>
        <end position="996"/>
    </location>
</feature>
<feature type="region of interest" description="Disordered" evidence="8">
    <location>
        <begin position="1008"/>
        <end position="1056"/>
    </location>
</feature>
<keyword evidence="4" id="KW-0963">Cytoplasm</keyword>
<evidence type="ECO:0000256" key="3">
    <source>
        <dbReference type="ARBA" id="ARBA00004496"/>
    </source>
</evidence>
<dbReference type="PANTHER" id="PTHR12271:SF40">
    <property type="entry name" value="POLY(A) RNA POLYMERASE GLD2"/>
    <property type="match status" value="1"/>
</dbReference>
<dbReference type="SUPFAM" id="SSF81631">
    <property type="entry name" value="PAP/OAS1 substrate-binding domain"/>
    <property type="match status" value="1"/>
</dbReference>
<dbReference type="GO" id="GO:0016779">
    <property type="term" value="F:nucleotidyltransferase activity"/>
    <property type="evidence" value="ECO:0007669"/>
    <property type="project" value="TreeGrafter"/>
</dbReference>
<feature type="compositionally biased region" description="Polar residues" evidence="8">
    <location>
        <begin position="1011"/>
        <end position="1024"/>
    </location>
</feature>
<evidence type="ECO:0000256" key="1">
    <source>
        <dbReference type="ARBA" id="ARBA00001936"/>
    </source>
</evidence>
<dbReference type="AlphaFoldDB" id="A0A976FJB9"/>
<dbReference type="SUPFAM" id="SSF81301">
    <property type="entry name" value="Nucleotidyltransferase"/>
    <property type="match status" value="1"/>
</dbReference>
<proteinExistence type="predicted"/>
<evidence type="ECO:0000256" key="5">
    <source>
        <dbReference type="ARBA" id="ARBA00022679"/>
    </source>
</evidence>
<gene>
    <name evidence="11" type="ORF">CCR75_006789</name>
</gene>
<evidence type="ECO:0000256" key="4">
    <source>
        <dbReference type="ARBA" id="ARBA00022490"/>
    </source>
</evidence>
<keyword evidence="5" id="KW-0808">Transferase</keyword>
<dbReference type="OrthoDB" id="407432at2759"/>
<comment type="cofactor">
    <cofactor evidence="1">
        <name>Mn(2+)</name>
        <dbReference type="ChEBI" id="CHEBI:29035"/>
    </cofactor>
</comment>
<evidence type="ECO:0000256" key="8">
    <source>
        <dbReference type="SAM" id="MobiDB-lite"/>
    </source>
</evidence>
<comment type="subcellular location">
    <subcellularLocation>
        <location evidence="3">Cytoplasm</location>
    </subcellularLocation>
</comment>
<feature type="domain" description="Poly(A) RNA polymerase mitochondrial-like central palm" evidence="10">
    <location>
        <begin position="496"/>
        <end position="559"/>
    </location>
</feature>
<dbReference type="Gene3D" id="3.30.460.10">
    <property type="entry name" value="Beta Polymerase, domain 2"/>
    <property type="match status" value="2"/>
</dbReference>
<feature type="compositionally biased region" description="Basic residues" evidence="8">
    <location>
        <begin position="1029"/>
        <end position="1045"/>
    </location>
</feature>
<dbReference type="Pfam" id="PF22600">
    <property type="entry name" value="MTPAP-like_central"/>
    <property type="match status" value="2"/>
</dbReference>
<protein>
    <recommendedName>
        <fullName evidence="13">PAP-associated domain-containing protein</fullName>
    </recommendedName>
</protein>
<dbReference type="GO" id="GO:0031123">
    <property type="term" value="P:RNA 3'-end processing"/>
    <property type="evidence" value="ECO:0007669"/>
    <property type="project" value="TreeGrafter"/>
</dbReference>
<comment type="caution">
    <text evidence="11">The sequence shown here is derived from an EMBL/GenBank/DDBJ whole genome shotgun (WGS) entry which is preliminary data.</text>
</comment>
<reference evidence="11 12" key="1">
    <citation type="journal article" date="2021" name="Genome Biol.">
        <title>AFLAP: assembly-free linkage analysis pipeline using k-mers from genome sequencing data.</title>
        <authorList>
            <person name="Fletcher K."/>
            <person name="Zhang L."/>
            <person name="Gil J."/>
            <person name="Han R."/>
            <person name="Cavanaugh K."/>
            <person name="Michelmore R."/>
        </authorList>
    </citation>
    <scope>NUCLEOTIDE SEQUENCE [LARGE SCALE GENOMIC DNA]</scope>
    <source>
        <strain evidence="11 12">SF5</strain>
    </source>
</reference>
<evidence type="ECO:0000259" key="10">
    <source>
        <dbReference type="Pfam" id="PF22600"/>
    </source>
</evidence>
<evidence type="ECO:0008006" key="13">
    <source>
        <dbReference type="Google" id="ProtNLM"/>
    </source>
</evidence>
<dbReference type="Gene3D" id="1.10.1410.10">
    <property type="match status" value="1"/>
</dbReference>
<evidence type="ECO:0000256" key="7">
    <source>
        <dbReference type="ARBA" id="ARBA00022842"/>
    </source>
</evidence>
<feature type="domain" description="PAP-associated" evidence="9">
    <location>
        <begin position="658"/>
        <end position="715"/>
    </location>
</feature>
<accession>A0A976FJB9</accession>
<dbReference type="KEGG" id="blac:94350527"/>
<feature type="compositionally biased region" description="Polar residues" evidence="8">
    <location>
        <begin position="977"/>
        <end position="987"/>
    </location>
</feature>
<dbReference type="GO" id="GO:0005737">
    <property type="term" value="C:cytoplasm"/>
    <property type="evidence" value="ECO:0007669"/>
    <property type="project" value="UniProtKB-SubCell"/>
</dbReference>
<evidence type="ECO:0000259" key="9">
    <source>
        <dbReference type="Pfam" id="PF03828"/>
    </source>
</evidence>
<keyword evidence="12" id="KW-1185">Reference proteome</keyword>
<evidence type="ECO:0000313" key="12">
    <source>
        <dbReference type="Proteomes" id="UP000294530"/>
    </source>
</evidence>
<organism evidence="11 12">
    <name type="scientific">Bremia lactucae</name>
    <name type="common">Lettuce downy mildew</name>
    <dbReference type="NCBI Taxonomy" id="4779"/>
    <lineage>
        <taxon>Eukaryota</taxon>
        <taxon>Sar</taxon>
        <taxon>Stramenopiles</taxon>
        <taxon>Oomycota</taxon>
        <taxon>Peronosporomycetes</taxon>
        <taxon>Peronosporales</taxon>
        <taxon>Peronosporaceae</taxon>
        <taxon>Bremia</taxon>
    </lineage>
</organism>
<name>A0A976FJB9_BRELC</name>
<dbReference type="EMBL" id="SHOA02000013">
    <property type="protein sequence ID" value="TDH67822.1"/>
    <property type="molecule type" value="Genomic_DNA"/>
</dbReference>
<evidence type="ECO:0000313" key="11">
    <source>
        <dbReference type="EMBL" id="TDH67822.1"/>
    </source>
</evidence>
<dbReference type="Proteomes" id="UP000294530">
    <property type="component" value="Unassembled WGS sequence"/>
</dbReference>
<sequence>MRKNRARKSVPTENTKTAPPQRKQKPQNWQRKSTPSSSATNTILVDSHAPVDDFHDTIWFKAGKGDLDFAQWLLNRCNGVGDAHTLRSEAATQRMFALFKVQLRLRRELAVSTKKDAGGVEEDEEDVEWEHVEEPLWSVEEIVKQVGDVLRKSLPELLKQQREAVRNNTKLNGVIERVVVVEVVENATELILSRAMKEEEHLLRQWMGILREDRKVDEVESDVSSTLEVEPEVINILALKDKRKQRKMRNMKTKIEIAVYAACKQVGSFLAFLQESAAAGTLTQGVITTPCIGATTTWASELKRLAELSSIQPEEEERRKMVALDIQEILRREVAKWRSCKVVLFGSSVTHYGSRHSDLDMCLLYGGSTRNDVPPSVSKRQLQHLIDDNECEKGRALVSNTERAAHFQALSRQAIKNLEKVTLELNSVDRLSMNGKKRLVQLFHLEYFHKQLRLLCNAIKSQLAELVGIEESHLNDNANGTPAHLQSVIAASRRFTENLYLLRATLQRAAKCEIRHVIAGARVPIIRFLHTLNGRKYECDLCFENILATRNTSLLRAYADFDDRARVLGLAVKHWAKKRGICDASTGFLNSYSFVLLSIYFLQIVRVLPNLQDADLLEIANIPFDIYNDVNIAFCEDRDIAQAYHMRKLEEKGLPSYSLATLLAGFFEFYATQFDFARQVVTVRSPETRILKLALWGSRKAKSWRMSIQDPLEIDRDIGCVLQFKGQMKIIGEFRRAHEMLMLGKSFSEEICAVAKAKGNAANAKQGARMEAATSRKPTIKDKLPASGSQCHQEKQEADKQKCSYIIFLQSADVELTEAAIKTLFKTFQKSLQILNVTEAAPLDRGVDSKCANKQWKVELLTQKLPRAFSQRTHIDWKASDGRMGRVWVHHQASIATPSCQSFLSSKHATSSCPSGDDNKGAGAGEKGTNRDAHRRHVFHLNKSSSATKKDHRKKSQQQNGAVHDTRIKSFIFDTGDQVSGRGNNRSGNKRAQVGTDTVVRRVELIETEKSTSCSTPIDKSTNPPIKMTQKKRRQQQRAYKKKTHVKEGTNNGAAL</sequence>
<keyword evidence="6" id="KW-0479">Metal-binding</keyword>
<keyword evidence="7" id="KW-0460">Magnesium</keyword>
<dbReference type="InterPro" id="IPR054708">
    <property type="entry name" value="MTPAP-like_central"/>
</dbReference>
<feature type="region of interest" description="Disordered" evidence="8">
    <location>
        <begin position="1"/>
        <end position="42"/>
    </location>
</feature>
<evidence type="ECO:0000256" key="2">
    <source>
        <dbReference type="ARBA" id="ARBA00001946"/>
    </source>
</evidence>
<dbReference type="GeneID" id="94350527"/>
<feature type="region of interest" description="Disordered" evidence="8">
    <location>
        <begin position="766"/>
        <end position="788"/>
    </location>
</feature>
<dbReference type="Pfam" id="PF03828">
    <property type="entry name" value="PAP_assoc"/>
    <property type="match status" value="1"/>
</dbReference>
<dbReference type="RefSeq" id="XP_067817321.1">
    <property type="nucleotide sequence ID" value="XM_067964856.1"/>
</dbReference>
<dbReference type="GO" id="GO:0046872">
    <property type="term" value="F:metal ion binding"/>
    <property type="evidence" value="ECO:0007669"/>
    <property type="project" value="UniProtKB-KW"/>
</dbReference>
<dbReference type="CDD" id="cd05402">
    <property type="entry name" value="NT_PAP_TUTase"/>
    <property type="match status" value="1"/>
</dbReference>
<dbReference type="InterPro" id="IPR043519">
    <property type="entry name" value="NT_sf"/>
</dbReference>
<dbReference type="InterPro" id="IPR002058">
    <property type="entry name" value="PAP_assoc"/>
</dbReference>